<dbReference type="RefSeq" id="XP_009219266.1">
    <property type="nucleotide sequence ID" value="XM_009221002.1"/>
</dbReference>
<dbReference type="STRING" id="644352.J3NPL6"/>
<dbReference type="InterPro" id="IPR053204">
    <property type="entry name" value="Oxopyrrolidines_Biosynth-assoc"/>
</dbReference>
<evidence type="ECO:0000313" key="3">
    <source>
        <dbReference type="Proteomes" id="UP000006039"/>
    </source>
</evidence>
<organism evidence="1">
    <name type="scientific">Gaeumannomyces tritici (strain R3-111a-1)</name>
    <name type="common">Wheat and barley take-all root rot fungus</name>
    <name type="synonym">Gaeumannomyces graminis var. tritici</name>
    <dbReference type="NCBI Taxonomy" id="644352"/>
    <lineage>
        <taxon>Eukaryota</taxon>
        <taxon>Fungi</taxon>
        <taxon>Dikarya</taxon>
        <taxon>Ascomycota</taxon>
        <taxon>Pezizomycotina</taxon>
        <taxon>Sordariomycetes</taxon>
        <taxon>Sordariomycetidae</taxon>
        <taxon>Magnaporthales</taxon>
        <taxon>Magnaporthaceae</taxon>
        <taxon>Gaeumannomyces</taxon>
    </lineage>
</organism>
<dbReference type="eggNOG" id="ENOG502S6XE">
    <property type="taxonomic scope" value="Eukaryota"/>
</dbReference>
<dbReference type="PANTHER" id="PTHR38797:SF6">
    <property type="match status" value="1"/>
</dbReference>
<name>J3NPL6_GAET3</name>
<reference evidence="2" key="5">
    <citation type="submission" date="2018-04" db="UniProtKB">
        <authorList>
            <consortium name="EnsemblFungi"/>
        </authorList>
    </citation>
    <scope>IDENTIFICATION</scope>
    <source>
        <strain evidence="2">R3-111a-1</strain>
    </source>
</reference>
<dbReference type="PANTHER" id="PTHR38797">
    <property type="entry name" value="NUCLEAR PORE COMPLEX PROTEIN NUP85-RELATED"/>
    <property type="match status" value="1"/>
</dbReference>
<dbReference type="HOGENOM" id="CLU_035263_1_0_1"/>
<dbReference type="Proteomes" id="UP000006039">
    <property type="component" value="Unassembled WGS sequence"/>
</dbReference>
<proteinExistence type="predicted"/>
<evidence type="ECO:0000313" key="1">
    <source>
        <dbReference type="EMBL" id="EJT78121.1"/>
    </source>
</evidence>
<gene>
    <name evidence="2" type="primary">20343682</name>
    <name evidence="1" type="ORF">GGTG_03224</name>
</gene>
<reference evidence="1" key="2">
    <citation type="submission" date="2010-07" db="EMBL/GenBank/DDBJ databases">
        <authorList>
            <consortium name="The Broad Institute Genome Sequencing Platform"/>
            <consortium name="Broad Institute Genome Sequencing Center for Infectious Disease"/>
            <person name="Ma L.-J."/>
            <person name="Dead R."/>
            <person name="Young S."/>
            <person name="Zeng Q."/>
            <person name="Koehrsen M."/>
            <person name="Alvarado L."/>
            <person name="Berlin A."/>
            <person name="Chapman S.B."/>
            <person name="Chen Z."/>
            <person name="Freedman E."/>
            <person name="Gellesch M."/>
            <person name="Goldberg J."/>
            <person name="Griggs A."/>
            <person name="Gujja S."/>
            <person name="Heilman E.R."/>
            <person name="Heiman D."/>
            <person name="Hepburn T."/>
            <person name="Howarth C."/>
            <person name="Jen D."/>
            <person name="Larson L."/>
            <person name="Mehta T."/>
            <person name="Neiman D."/>
            <person name="Pearson M."/>
            <person name="Roberts A."/>
            <person name="Saif S."/>
            <person name="Shea T."/>
            <person name="Shenoy N."/>
            <person name="Sisk P."/>
            <person name="Stolte C."/>
            <person name="Sykes S."/>
            <person name="Walk T."/>
            <person name="White J."/>
            <person name="Yandava C."/>
            <person name="Haas B."/>
            <person name="Nusbaum C."/>
            <person name="Birren B."/>
        </authorList>
    </citation>
    <scope>NUCLEOTIDE SEQUENCE</scope>
    <source>
        <strain evidence="1">R3-111a-1</strain>
    </source>
</reference>
<dbReference type="Pfam" id="PF12311">
    <property type="entry name" value="DUF3632"/>
    <property type="match status" value="1"/>
</dbReference>
<reference evidence="1" key="3">
    <citation type="submission" date="2010-09" db="EMBL/GenBank/DDBJ databases">
        <title>Annotation of Gaeumannomyces graminis var. tritici R3-111a-1.</title>
        <authorList>
            <consortium name="The Broad Institute Genome Sequencing Platform"/>
            <person name="Ma L.-J."/>
            <person name="Dead R."/>
            <person name="Young S.K."/>
            <person name="Zeng Q."/>
            <person name="Gargeya S."/>
            <person name="Fitzgerald M."/>
            <person name="Haas B."/>
            <person name="Abouelleil A."/>
            <person name="Alvarado L."/>
            <person name="Arachchi H.M."/>
            <person name="Berlin A."/>
            <person name="Brown A."/>
            <person name="Chapman S.B."/>
            <person name="Chen Z."/>
            <person name="Dunbar C."/>
            <person name="Freedman E."/>
            <person name="Gearin G."/>
            <person name="Gellesch M."/>
            <person name="Goldberg J."/>
            <person name="Griggs A."/>
            <person name="Gujja S."/>
            <person name="Heiman D."/>
            <person name="Howarth C."/>
            <person name="Larson L."/>
            <person name="Lui A."/>
            <person name="MacDonald P.J.P."/>
            <person name="Mehta T."/>
            <person name="Montmayeur A."/>
            <person name="Murphy C."/>
            <person name="Neiman D."/>
            <person name="Pearson M."/>
            <person name="Priest M."/>
            <person name="Roberts A."/>
            <person name="Saif S."/>
            <person name="Shea T."/>
            <person name="Shenoy N."/>
            <person name="Sisk P."/>
            <person name="Stolte C."/>
            <person name="Sykes S."/>
            <person name="Yandava C."/>
            <person name="Wortman J."/>
            <person name="Nusbaum C."/>
            <person name="Birren B."/>
        </authorList>
    </citation>
    <scope>NUCLEOTIDE SEQUENCE</scope>
    <source>
        <strain evidence="1">R3-111a-1</strain>
    </source>
</reference>
<dbReference type="VEuPathDB" id="FungiDB:GGTG_03224"/>
<keyword evidence="3" id="KW-1185">Reference proteome</keyword>
<reference evidence="3" key="1">
    <citation type="submission" date="2010-07" db="EMBL/GenBank/DDBJ databases">
        <title>The genome sequence of Gaeumannomyces graminis var. tritici strain R3-111a-1.</title>
        <authorList>
            <consortium name="The Broad Institute Genome Sequencing Platform"/>
            <person name="Ma L.-J."/>
            <person name="Dead R."/>
            <person name="Young S."/>
            <person name="Zeng Q."/>
            <person name="Koehrsen M."/>
            <person name="Alvarado L."/>
            <person name="Berlin A."/>
            <person name="Chapman S.B."/>
            <person name="Chen Z."/>
            <person name="Freedman E."/>
            <person name="Gellesch M."/>
            <person name="Goldberg J."/>
            <person name="Griggs A."/>
            <person name="Gujja S."/>
            <person name="Heilman E.R."/>
            <person name="Heiman D."/>
            <person name="Hepburn T."/>
            <person name="Howarth C."/>
            <person name="Jen D."/>
            <person name="Larson L."/>
            <person name="Mehta T."/>
            <person name="Neiman D."/>
            <person name="Pearson M."/>
            <person name="Roberts A."/>
            <person name="Saif S."/>
            <person name="Shea T."/>
            <person name="Shenoy N."/>
            <person name="Sisk P."/>
            <person name="Stolte C."/>
            <person name="Sykes S."/>
            <person name="Walk T."/>
            <person name="White J."/>
            <person name="Yandava C."/>
            <person name="Haas B."/>
            <person name="Nusbaum C."/>
            <person name="Birren B."/>
        </authorList>
    </citation>
    <scope>NUCLEOTIDE SEQUENCE [LARGE SCALE GENOMIC DNA]</scope>
    <source>
        <strain evidence="3">R3-111a-1</strain>
    </source>
</reference>
<dbReference type="OrthoDB" id="3350591at2759"/>
<reference evidence="2" key="4">
    <citation type="journal article" date="2015" name="G3 (Bethesda)">
        <title>Genome sequences of three phytopathogenic species of the Magnaporthaceae family of fungi.</title>
        <authorList>
            <person name="Okagaki L.H."/>
            <person name="Nunes C.C."/>
            <person name="Sailsbery J."/>
            <person name="Clay B."/>
            <person name="Brown D."/>
            <person name="John T."/>
            <person name="Oh Y."/>
            <person name="Young N."/>
            <person name="Fitzgerald M."/>
            <person name="Haas B.J."/>
            <person name="Zeng Q."/>
            <person name="Young S."/>
            <person name="Adiconis X."/>
            <person name="Fan L."/>
            <person name="Levin J.Z."/>
            <person name="Mitchell T.K."/>
            <person name="Okubara P.A."/>
            <person name="Farman M.L."/>
            <person name="Kohn L.M."/>
            <person name="Birren B."/>
            <person name="Ma L.-J."/>
            <person name="Dean R.A."/>
        </authorList>
    </citation>
    <scope>NUCLEOTIDE SEQUENCE</scope>
    <source>
        <strain evidence="2">R3-111a-1</strain>
    </source>
</reference>
<dbReference type="EMBL" id="GL385396">
    <property type="protein sequence ID" value="EJT78121.1"/>
    <property type="molecule type" value="Genomic_DNA"/>
</dbReference>
<dbReference type="GeneID" id="20343682"/>
<evidence type="ECO:0000313" key="2">
    <source>
        <dbReference type="EnsemblFungi" id="EJT78121"/>
    </source>
</evidence>
<sequence>MSGDNSSHPAYRLLQPLASTQSASDAEKPDITKAVAELTELVQRSIVPGGDLIGDVLWDVWNAVFQVAADTPHQSQSGGLVDFMTQLRKTTVSSPGGAAVLADKNQKVWDDIPQFGWVARDIWNFSPSDTSATAAQQESFNNQTAFLARLTMRADVERVDKRHPFDYSMYALWSMRDAFEEPSPNQQAHDKTPAIKNAAVWLRYAGARLRDLSMAGSNLPDRTGVAGDLHPDKNWKGFQQDRWAVWKNGFQVALDEEKIDTETREMIKKGMELV</sequence>
<accession>J3NPL6</accession>
<dbReference type="AlphaFoldDB" id="J3NPL6"/>
<dbReference type="EnsemblFungi" id="EJT78121">
    <property type="protein sequence ID" value="EJT78121"/>
    <property type="gene ID" value="GGTG_03224"/>
</dbReference>
<dbReference type="InterPro" id="IPR022085">
    <property type="entry name" value="OpdG"/>
</dbReference>
<protein>
    <submittedName>
        <fullName evidence="1 2">Uncharacterized protein</fullName>
    </submittedName>
</protein>